<comment type="caution">
    <text evidence="1">The sequence shown here is derived from an EMBL/GenBank/DDBJ whole genome shotgun (WGS) entry which is preliminary data.</text>
</comment>
<name>A0ACC3SAC8_9PEZI</name>
<gene>
    <name evidence="1" type="ORF">M8818_005638</name>
</gene>
<sequence>MADDGDQYCYDPVFLKQWQAPKEMVSRLPDRFTTPIESWQASGAAVLTAMARLEKLENTAVHRGWPEKTHAHLSRQTSTNTPSTTDCTSPPASLGTMSPANGSIDTVSPRDTFNGFPPLQTTISYGSVSSNYSIPDLATPPETPEYSKQYQSPLFAPTAMLRLNTELAPYQRRDSLNSPITTPQFDEAAWDVYINSFEAEVSQLQSETMVRFRHMRHAVDKLWIDTQGDTEQTMDPATSAEFVAWWNDMGEQSRALEQEVQKLAAPELERVKLERASMGLSV</sequence>
<evidence type="ECO:0000313" key="2">
    <source>
        <dbReference type="Proteomes" id="UP001320706"/>
    </source>
</evidence>
<reference evidence="1" key="1">
    <citation type="submission" date="2024-02" db="EMBL/GenBank/DDBJ databases">
        <title>Metagenome Assembled Genome of Zalaria obscura JY119.</title>
        <authorList>
            <person name="Vighnesh L."/>
            <person name="Jagadeeshwari U."/>
            <person name="Venkata Ramana C."/>
            <person name="Sasikala C."/>
        </authorList>
    </citation>
    <scope>NUCLEOTIDE SEQUENCE</scope>
    <source>
        <strain evidence="1">JY119</strain>
    </source>
</reference>
<accession>A0ACC3SAC8</accession>
<organism evidence="1 2">
    <name type="scientific">Zalaria obscura</name>
    <dbReference type="NCBI Taxonomy" id="2024903"/>
    <lineage>
        <taxon>Eukaryota</taxon>
        <taxon>Fungi</taxon>
        <taxon>Dikarya</taxon>
        <taxon>Ascomycota</taxon>
        <taxon>Pezizomycotina</taxon>
        <taxon>Dothideomycetes</taxon>
        <taxon>Dothideomycetidae</taxon>
        <taxon>Dothideales</taxon>
        <taxon>Zalariaceae</taxon>
        <taxon>Zalaria</taxon>
    </lineage>
</organism>
<proteinExistence type="predicted"/>
<keyword evidence="2" id="KW-1185">Reference proteome</keyword>
<evidence type="ECO:0000313" key="1">
    <source>
        <dbReference type="EMBL" id="KAK8202112.1"/>
    </source>
</evidence>
<dbReference type="EMBL" id="JAMKPW020000033">
    <property type="protein sequence ID" value="KAK8202112.1"/>
    <property type="molecule type" value="Genomic_DNA"/>
</dbReference>
<dbReference type="Proteomes" id="UP001320706">
    <property type="component" value="Unassembled WGS sequence"/>
</dbReference>
<protein>
    <submittedName>
        <fullName evidence="1">Uncharacterized protein</fullName>
    </submittedName>
</protein>